<dbReference type="EMBL" id="CP099837">
    <property type="protein sequence ID" value="USY20490.1"/>
    <property type="molecule type" value="Genomic_DNA"/>
</dbReference>
<organism evidence="2 3">
    <name type="scientific">Nocardiopsis exhalans</name>
    <dbReference type="NCBI Taxonomy" id="163604"/>
    <lineage>
        <taxon>Bacteria</taxon>
        <taxon>Bacillati</taxon>
        <taxon>Actinomycetota</taxon>
        <taxon>Actinomycetes</taxon>
        <taxon>Streptosporangiales</taxon>
        <taxon>Nocardiopsidaceae</taxon>
        <taxon>Nocardiopsis</taxon>
    </lineage>
</organism>
<dbReference type="PANTHER" id="PTHR23419:SF8">
    <property type="entry name" value="FI09726P"/>
    <property type="match status" value="1"/>
</dbReference>
<name>A0ABY5D991_9ACTN</name>
<gene>
    <name evidence="2" type="ORF">NE857_02185</name>
</gene>
<reference evidence="2" key="1">
    <citation type="submission" date="2022-06" db="EMBL/GenBank/DDBJ databases">
        <authorList>
            <person name="Ping M."/>
        </authorList>
    </citation>
    <scope>NUCLEOTIDE SEQUENCE</scope>
    <source>
        <strain evidence="2">JCM11759T</strain>
    </source>
</reference>
<accession>A0ABY5D991</accession>
<evidence type="ECO:0000256" key="1">
    <source>
        <dbReference type="ARBA" id="ARBA00010169"/>
    </source>
</evidence>
<dbReference type="Pfam" id="PF03091">
    <property type="entry name" value="CutA1"/>
    <property type="match status" value="1"/>
</dbReference>
<dbReference type="InterPro" id="IPR015867">
    <property type="entry name" value="N-reg_PII/ATP_PRibTrfase_C"/>
</dbReference>
<evidence type="ECO:0000313" key="3">
    <source>
        <dbReference type="Proteomes" id="UP001055940"/>
    </source>
</evidence>
<protein>
    <submittedName>
        <fullName evidence="2">Divalent-cation tolerance protein CutA</fullName>
    </submittedName>
</protein>
<evidence type="ECO:0000313" key="2">
    <source>
        <dbReference type="EMBL" id="USY20490.1"/>
    </source>
</evidence>
<dbReference type="RefSeq" id="WP_254419555.1">
    <property type="nucleotide sequence ID" value="NZ_BAAAJB010000017.1"/>
</dbReference>
<sequence>MPVKEDTGVVRVETTVDSREGAESVAGSVVEHRLAACAQVGGPIRSFYRWEGETQADEEWTVVIKTAADRLDDLVAHLVRTHPYDVPEIVAVPVTGGNPAYLAWVRDETRTGGSA</sequence>
<proteinExistence type="inferred from homology"/>
<dbReference type="SUPFAM" id="SSF54913">
    <property type="entry name" value="GlnB-like"/>
    <property type="match status" value="1"/>
</dbReference>
<dbReference type="PANTHER" id="PTHR23419">
    <property type="entry name" value="DIVALENT CATION TOLERANCE CUTA-RELATED"/>
    <property type="match status" value="1"/>
</dbReference>
<dbReference type="Gene3D" id="3.30.70.120">
    <property type="match status" value="1"/>
</dbReference>
<keyword evidence="3" id="KW-1185">Reference proteome</keyword>
<dbReference type="Proteomes" id="UP001055940">
    <property type="component" value="Chromosome"/>
</dbReference>
<dbReference type="InterPro" id="IPR004323">
    <property type="entry name" value="Ion_tolerance_CutA"/>
</dbReference>
<comment type="similarity">
    <text evidence="1">Belongs to the CutA family.</text>
</comment>
<dbReference type="InterPro" id="IPR011322">
    <property type="entry name" value="N-reg_PII-like_a/b"/>
</dbReference>